<evidence type="ECO:0000256" key="6">
    <source>
        <dbReference type="SAM" id="Phobius"/>
    </source>
</evidence>
<evidence type="ECO:0000256" key="5">
    <source>
        <dbReference type="ARBA" id="ARBA00023224"/>
    </source>
</evidence>
<evidence type="ECO:0000256" key="3">
    <source>
        <dbReference type="ARBA" id="ARBA00022989"/>
    </source>
</evidence>
<gene>
    <name evidence="8" type="ORF">SPARVUS_LOCUS11292265</name>
</gene>
<dbReference type="PRINTS" id="PR00237">
    <property type="entry name" value="GPCRRHODOPSN"/>
</dbReference>
<keyword evidence="5" id="KW-0807">Transducer</keyword>
<dbReference type="PRINTS" id="PR00245">
    <property type="entry name" value="OLFACTORYR"/>
</dbReference>
<keyword evidence="4 6" id="KW-0472">Membrane</keyword>
<dbReference type="InterPro" id="IPR052921">
    <property type="entry name" value="GPCR1_Superfamily_Member"/>
</dbReference>
<evidence type="ECO:0000256" key="4">
    <source>
        <dbReference type="ARBA" id="ARBA00023136"/>
    </source>
</evidence>
<accession>A0ABN9F5D3</accession>
<comment type="caution">
    <text evidence="8">The sequence shown here is derived from an EMBL/GenBank/DDBJ whole genome shotgun (WGS) entry which is preliminary data.</text>
</comment>
<protein>
    <recommendedName>
        <fullName evidence="7">G-protein coupled receptors family 1 profile domain-containing protein</fullName>
    </recommendedName>
</protein>
<evidence type="ECO:0000313" key="8">
    <source>
        <dbReference type="EMBL" id="CAI9591947.1"/>
    </source>
</evidence>
<feature type="domain" description="G-protein coupled receptors family 1 profile" evidence="7">
    <location>
        <begin position="25"/>
        <end position="275"/>
    </location>
</feature>
<dbReference type="EMBL" id="CATNWA010016352">
    <property type="protein sequence ID" value="CAI9591947.1"/>
    <property type="molecule type" value="Genomic_DNA"/>
</dbReference>
<evidence type="ECO:0000313" key="9">
    <source>
        <dbReference type="Proteomes" id="UP001162483"/>
    </source>
</evidence>
<keyword evidence="2 6" id="KW-0812">Transmembrane</keyword>
<name>A0ABN9F5D3_9NEOB</name>
<proteinExistence type="predicted"/>
<feature type="transmembrane region" description="Helical" evidence="6">
    <location>
        <begin position="253"/>
        <end position="275"/>
    </location>
</feature>
<evidence type="ECO:0000259" key="7">
    <source>
        <dbReference type="PROSITE" id="PS50262"/>
    </source>
</evidence>
<evidence type="ECO:0000256" key="1">
    <source>
        <dbReference type="ARBA" id="ARBA00004141"/>
    </source>
</evidence>
<feature type="transmembrane region" description="Helical" evidence="6">
    <location>
        <begin position="183"/>
        <end position="207"/>
    </location>
</feature>
<feature type="transmembrane region" description="Helical" evidence="6">
    <location>
        <begin position="219"/>
        <end position="241"/>
    </location>
</feature>
<dbReference type="PROSITE" id="PS50262">
    <property type="entry name" value="G_PROTEIN_RECEP_F1_2"/>
    <property type="match status" value="1"/>
</dbReference>
<organism evidence="8 9">
    <name type="scientific">Staurois parvus</name>
    <dbReference type="NCBI Taxonomy" id="386267"/>
    <lineage>
        <taxon>Eukaryota</taxon>
        <taxon>Metazoa</taxon>
        <taxon>Chordata</taxon>
        <taxon>Craniata</taxon>
        <taxon>Vertebrata</taxon>
        <taxon>Euteleostomi</taxon>
        <taxon>Amphibia</taxon>
        <taxon>Batrachia</taxon>
        <taxon>Anura</taxon>
        <taxon>Neobatrachia</taxon>
        <taxon>Ranoidea</taxon>
        <taxon>Ranidae</taxon>
        <taxon>Staurois</taxon>
    </lineage>
</organism>
<dbReference type="Proteomes" id="UP001162483">
    <property type="component" value="Unassembled WGS sequence"/>
</dbReference>
<dbReference type="Gene3D" id="1.20.1070.10">
    <property type="entry name" value="Rhodopsin 7-helix transmembrane proteins"/>
    <property type="match status" value="1"/>
</dbReference>
<dbReference type="InterPro" id="IPR000725">
    <property type="entry name" value="Olfact_rcpt"/>
</dbReference>
<dbReference type="PANTHER" id="PTHR26451">
    <property type="entry name" value="G_PROTEIN_RECEP_F1_2 DOMAIN-CONTAINING PROTEIN"/>
    <property type="match status" value="1"/>
</dbReference>
<reference evidence="8" key="1">
    <citation type="submission" date="2023-05" db="EMBL/GenBank/DDBJ databases">
        <authorList>
            <person name="Stuckert A."/>
        </authorList>
    </citation>
    <scope>NUCLEOTIDE SEQUENCE</scope>
</reference>
<feature type="transmembrane region" description="Helical" evidence="6">
    <location>
        <begin position="43"/>
        <end position="62"/>
    </location>
</feature>
<comment type="subcellular location">
    <subcellularLocation>
        <location evidence="1">Membrane</location>
        <topology evidence="1">Multi-pass membrane protein</topology>
    </subcellularLocation>
</comment>
<feature type="transmembrane region" description="Helical" evidence="6">
    <location>
        <begin position="9"/>
        <end position="31"/>
    </location>
</feature>
<keyword evidence="9" id="KW-1185">Reference proteome</keyword>
<evidence type="ECO:0000256" key="2">
    <source>
        <dbReference type="ARBA" id="ARBA00022692"/>
    </source>
</evidence>
<dbReference type="PANTHER" id="PTHR26451:SF860">
    <property type="entry name" value="ODORANT RECEPTOR-RELATED"/>
    <property type="match status" value="1"/>
</dbReference>
<keyword evidence="3 6" id="KW-1133">Transmembrane helix</keyword>
<dbReference type="Pfam" id="PF13853">
    <property type="entry name" value="7tm_4"/>
    <property type="match status" value="1"/>
</dbReference>
<dbReference type="SUPFAM" id="SSF81321">
    <property type="entry name" value="Family A G protein-coupled receptor-like"/>
    <property type="match status" value="1"/>
</dbReference>
<sequence>MVELEKQKYLYFCLSTIVYSFTLIISSVIIYAILKERSLHEPMYILIASLLFNEIIGSSSFFPKLMIDLITSSKNISRTECLIQNLCISTFAVFEMTTFTIMAYDRYLAICQPLQYSMLMTSEKVVKIISWCWGITFVILVMLLLLTAALPLCRDKINNIFCDNMSLIVLSCVNSSNSSLPSAIVFSIYFVTTIVVTAFSYLRIFFVCMNFSKESRQKAVHTVVTHLLNFSVFLIGVFFVVLRYRLDNVTLPLTVHVLLSVTPLVFPALFNPLIYGVRTHALKIRLIQYLWKANLGGKWKQIHMH</sequence>
<dbReference type="InterPro" id="IPR017452">
    <property type="entry name" value="GPCR_Rhodpsn_7TM"/>
</dbReference>
<dbReference type="InterPro" id="IPR000276">
    <property type="entry name" value="GPCR_Rhodpsn"/>
</dbReference>
<feature type="transmembrane region" description="Helical" evidence="6">
    <location>
        <begin position="128"/>
        <end position="153"/>
    </location>
</feature>